<accession>A0AC61NIM7</accession>
<evidence type="ECO:0000313" key="2">
    <source>
        <dbReference type="Proteomes" id="UP000826212"/>
    </source>
</evidence>
<sequence length="671" mass="75896">MNRLISLVSLFLGVLLLSCESPRKVEISSPSSSIEVKLSLSGGVPYYRVFYKDKMLIGKSKLGLQFKNLDNLDSEMVAVSCDTIHHREKWSPVWGQSSSIDNNYNEMVWTLRNETRMEMKVHFRVFDDGVAFRYVVPRNDMMDSILVSKELTQFSVKGNPESWSIPANYDSYEMLYNHKRLSKVKDANTPITMKREDGVYLSIHEASLTNYAGMTLVNERGNNVLGANLVPWPDGIKVRVDSDLISPWRTIQIAPKAGDLITSSLILNLNEPSKVKDTSWIKPMKYVGVWWGMHIGTEVWTEGGRHGATTENSKRYIDFAHEHGFTGFLPEGWNKGWDKWGQSGAFDQITPAKDFNIEEVVKYGKEKGVGFIGHHETGGDIVTYEKYMDKAFKMLHDLGAVGVKTGYAGGIYPRGQHHHGQFMVNHYRRVVETAAKYHLMVDAHEPIKATGIARTWPNMMTREGVRGQEWNAWSDGNPPSHYATIPFTRMLGGPIDYTPGIFDLLIKNTKDKRVSWNCDDLSKTRVHTTLAKQLALYVVIFSPWQMVADLPENMEGNPALQFIEEVPTTWDQTLVPIAQIGEEVVIARRSGENWFIGGLTNEKARDSKLTLNFLEGNKKYRATIFRDAADTDFDKTPEKIAIETRVVSTHDVLNVHMVQGGGYAISFMPIN</sequence>
<gene>
    <name evidence="1" type="ORF">K4L44_07050</name>
</gene>
<name>A0AC61NIM7_9BACT</name>
<proteinExistence type="predicted"/>
<keyword evidence="2" id="KW-1185">Reference proteome</keyword>
<evidence type="ECO:0000313" key="1">
    <source>
        <dbReference type="EMBL" id="QZE15584.1"/>
    </source>
</evidence>
<protein>
    <submittedName>
        <fullName evidence="1">Glycoside hydrolase family 97 protein</fullName>
    </submittedName>
</protein>
<keyword evidence="1" id="KW-0378">Hydrolase</keyword>
<dbReference type="Proteomes" id="UP000826212">
    <property type="component" value="Chromosome"/>
</dbReference>
<reference evidence="1" key="1">
    <citation type="submission" date="2021-08" db="EMBL/GenBank/DDBJ databases">
        <title>Novel anaerobic bacterium isolated from sea squirt in East Sea, Republic of Korea.</title>
        <authorList>
            <person name="Nguyen T.H."/>
            <person name="Li Z."/>
            <person name="Lee Y.-J."/>
            <person name="Ko J."/>
            <person name="Kim S.-G."/>
        </authorList>
    </citation>
    <scope>NUCLEOTIDE SEQUENCE</scope>
    <source>
        <strain evidence="1">KCTC 25031</strain>
    </source>
</reference>
<dbReference type="EMBL" id="CP081303">
    <property type="protein sequence ID" value="QZE15584.1"/>
    <property type="molecule type" value="Genomic_DNA"/>
</dbReference>
<organism evidence="1 2">
    <name type="scientific">Halosquirtibacter laminarini</name>
    <dbReference type="NCBI Taxonomy" id="3374600"/>
    <lineage>
        <taxon>Bacteria</taxon>
        <taxon>Pseudomonadati</taxon>
        <taxon>Bacteroidota</taxon>
        <taxon>Bacteroidia</taxon>
        <taxon>Marinilabiliales</taxon>
        <taxon>Prolixibacteraceae</taxon>
        <taxon>Halosquirtibacter</taxon>
    </lineage>
</organism>